<dbReference type="Proteomes" id="UP000887578">
    <property type="component" value="Unplaced"/>
</dbReference>
<dbReference type="FunFam" id="3.30.420.40:FF:000028">
    <property type="entry name" value="heat shock 70 kDa protein-like"/>
    <property type="match status" value="1"/>
</dbReference>
<evidence type="ECO:0000313" key="5">
    <source>
        <dbReference type="WBParaSite" id="PDA_v2.g5435.t1"/>
    </source>
</evidence>
<protein>
    <submittedName>
        <fullName evidence="5">Heat shock protein 70</fullName>
    </submittedName>
</protein>
<keyword evidence="4" id="KW-1185">Reference proteome</keyword>
<dbReference type="InterPro" id="IPR013126">
    <property type="entry name" value="Hsp_70_fam"/>
</dbReference>
<dbReference type="Pfam" id="PF00012">
    <property type="entry name" value="HSP70"/>
    <property type="match status" value="1"/>
</dbReference>
<dbReference type="GO" id="GO:0140662">
    <property type="term" value="F:ATP-dependent protein folding chaperone"/>
    <property type="evidence" value="ECO:0007669"/>
    <property type="project" value="InterPro"/>
</dbReference>
<comment type="similarity">
    <text evidence="1">Belongs to the heat shock protein 70 family.</text>
</comment>
<keyword evidence="3" id="KW-0067">ATP-binding</keyword>
<organism evidence="4 5">
    <name type="scientific">Panagrolaimus davidi</name>
    <dbReference type="NCBI Taxonomy" id="227884"/>
    <lineage>
        <taxon>Eukaryota</taxon>
        <taxon>Metazoa</taxon>
        <taxon>Ecdysozoa</taxon>
        <taxon>Nematoda</taxon>
        <taxon>Chromadorea</taxon>
        <taxon>Rhabditida</taxon>
        <taxon>Tylenchina</taxon>
        <taxon>Panagrolaimomorpha</taxon>
        <taxon>Panagrolaimoidea</taxon>
        <taxon>Panagrolaimidae</taxon>
        <taxon>Panagrolaimus</taxon>
    </lineage>
</organism>
<evidence type="ECO:0000256" key="1">
    <source>
        <dbReference type="ARBA" id="ARBA00007381"/>
    </source>
</evidence>
<sequence length="76" mass="8639">MVDKIKIPLGIDLGLTNSCGAVWWNENIEVVANDLGSRTTPSYFYYDGIEGYVGKTAKDKTATNPENVFYRMFYFE</sequence>
<evidence type="ECO:0000256" key="2">
    <source>
        <dbReference type="ARBA" id="ARBA00022741"/>
    </source>
</evidence>
<dbReference type="InterPro" id="IPR043129">
    <property type="entry name" value="ATPase_NBD"/>
</dbReference>
<dbReference type="WBParaSite" id="PDA_v2.g5435.t1">
    <property type="protein sequence ID" value="PDA_v2.g5435.t1"/>
    <property type="gene ID" value="PDA_v2.g5435"/>
</dbReference>
<dbReference type="SUPFAM" id="SSF53067">
    <property type="entry name" value="Actin-like ATPase domain"/>
    <property type="match status" value="1"/>
</dbReference>
<keyword evidence="2" id="KW-0547">Nucleotide-binding</keyword>
<dbReference type="PRINTS" id="PR00301">
    <property type="entry name" value="HEATSHOCK70"/>
</dbReference>
<evidence type="ECO:0000313" key="4">
    <source>
        <dbReference type="Proteomes" id="UP000887578"/>
    </source>
</evidence>
<dbReference type="AlphaFoldDB" id="A0A914QNR7"/>
<accession>A0A914QNR7</accession>
<dbReference type="Gene3D" id="3.30.420.40">
    <property type="match status" value="1"/>
</dbReference>
<reference evidence="5" key="1">
    <citation type="submission" date="2022-11" db="UniProtKB">
        <authorList>
            <consortium name="WormBaseParasite"/>
        </authorList>
    </citation>
    <scope>IDENTIFICATION</scope>
</reference>
<dbReference type="GO" id="GO:0005524">
    <property type="term" value="F:ATP binding"/>
    <property type="evidence" value="ECO:0007669"/>
    <property type="project" value="UniProtKB-KW"/>
</dbReference>
<evidence type="ECO:0000256" key="3">
    <source>
        <dbReference type="ARBA" id="ARBA00022840"/>
    </source>
</evidence>
<proteinExistence type="inferred from homology"/>
<name>A0A914QNR7_9BILA</name>